<dbReference type="InterPro" id="IPR025420">
    <property type="entry name" value="DUF4143"/>
</dbReference>
<evidence type="ECO:0000259" key="1">
    <source>
        <dbReference type="Pfam" id="PF13173"/>
    </source>
</evidence>
<keyword evidence="4" id="KW-1185">Reference proteome</keyword>
<feature type="domain" description="AAA" evidence="1">
    <location>
        <begin position="18"/>
        <end position="139"/>
    </location>
</feature>
<dbReference type="PANTHER" id="PTHR43566">
    <property type="entry name" value="CONSERVED PROTEIN"/>
    <property type="match status" value="1"/>
</dbReference>
<evidence type="ECO:0000313" key="3">
    <source>
        <dbReference type="EMBL" id="MFC0592557.1"/>
    </source>
</evidence>
<protein>
    <submittedName>
        <fullName evidence="3">ATP-binding protein</fullName>
    </submittedName>
</protein>
<name>A0ABV6PT60_9BURK</name>
<dbReference type="RefSeq" id="WP_293221306.1">
    <property type="nucleotide sequence ID" value="NZ_JBHLTN010000016.1"/>
</dbReference>
<comment type="caution">
    <text evidence="3">The sequence shown here is derived from an EMBL/GenBank/DDBJ whole genome shotgun (WGS) entry which is preliminary data.</text>
</comment>
<dbReference type="PANTHER" id="PTHR43566:SF2">
    <property type="entry name" value="DUF4143 DOMAIN-CONTAINING PROTEIN"/>
    <property type="match status" value="1"/>
</dbReference>
<keyword evidence="3" id="KW-0547">Nucleotide-binding</keyword>
<sequence length="393" mass="44095">MFDRKILADLREDLADYPAVALLGPRQAGKTTVALELARQSDTVYLDLESELDRAKLASPELYLAERLDRLVILDEVHRVPGLFPVLRGLIDRARRDGRRSGLYLLLGSASLDLLQQAGESLAGRIAYRELTPLNAQELPEDEHARLWLRGGFPESYLARNTGVSFRWRQDFIRTYVERDIPLFGGRVGSDALRRLWGMLAHQQGALVNASVLGRSLGLDTRTVNRYLDLLVQMFLVRRLEPWHANLGKRLTRSPKLYVRDSGVLHALLGLPDEETLLGHPAVGASWEGFVLENLITAAGPQVGAHFYRTSSGAEIDLLLHWPSGDSWAIEVKRSLSPKARRGFHSACEDLHPRRKLLVYPGTEPFFLDHDVQAMPLAALCRELAQQATLPNR</sequence>
<dbReference type="EMBL" id="JBHLTN010000016">
    <property type="protein sequence ID" value="MFC0592557.1"/>
    <property type="molecule type" value="Genomic_DNA"/>
</dbReference>
<reference evidence="3 4" key="1">
    <citation type="submission" date="2024-09" db="EMBL/GenBank/DDBJ databases">
        <authorList>
            <person name="Sun Q."/>
            <person name="Mori K."/>
        </authorList>
    </citation>
    <scope>NUCLEOTIDE SEQUENCE [LARGE SCALE GENOMIC DNA]</scope>
    <source>
        <strain evidence="3 4">NCAIM B.02336</strain>
    </source>
</reference>
<dbReference type="InterPro" id="IPR041682">
    <property type="entry name" value="AAA_14"/>
</dbReference>
<dbReference type="Pfam" id="PF13635">
    <property type="entry name" value="DUF4143"/>
    <property type="match status" value="1"/>
</dbReference>
<feature type="domain" description="DUF4143" evidence="2">
    <location>
        <begin position="178"/>
        <end position="335"/>
    </location>
</feature>
<proteinExistence type="predicted"/>
<dbReference type="Proteomes" id="UP001589834">
    <property type="component" value="Unassembled WGS sequence"/>
</dbReference>
<keyword evidence="3" id="KW-0067">ATP-binding</keyword>
<organism evidence="3 4">
    <name type="scientific">Ottowia pentelensis</name>
    <dbReference type="NCBI Taxonomy" id="511108"/>
    <lineage>
        <taxon>Bacteria</taxon>
        <taxon>Pseudomonadati</taxon>
        <taxon>Pseudomonadota</taxon>
        <taxon>Betaproteobacteria</taxon>
        <taxon>Burkholderiales</taxon>
        <taxon>Comamonadaceae</taxon>
        <taxon>Ottowia</taxon>
    </lineage>
</organism>
<accession>A0ABV6PT60</accession>
<dbReference type="Pfam" id="PF13173">
    <property type="entry name" value="AAA_14"/>
    <property type="match status" value="1"/>
</dbReference>
<evidence type="ECO:0000313" key="4">
    <source>
        <dbReference type="Proteomes" id="UP001589834"/>
    </source>
</evidence>
<gene>
    <name evidence="3" type="ORF">ACFFGG_08315</name>
</gene>
<dbReference type="SUPFAM" id="SSF52540">
    <property type="entry name" value="P-loop containing nucleoside triphosphate hydrolases"/>
    <property type="match status" value="1"/>
</dbReference>
<dbReference type="InterPro" id="IPR027417">
    <property type="entry name" value="P-loop_NTPase"/>
</dbReference>
<dbReference type="Gene3D" id="3.40.50.300">
    <property type="entry name" value="P-loop containing nucleotide triphosphate hydrolases"/>
    <property type="match status" value="1"/>
</dbReference>
<dbReference type="GO" id="GO:0005524">
    <property type="term" value="F:ATP binding"/>
    <property type="evidence" value="ECO:0007669"/>
    <property type="project" value="UniProtKB-KW"/>
</dbReference>
<evidence type="ECO:0000259" key="2">
    <source>
        <dbReference type="Pfam" id="PF13635"/>
    </source>
</evidence>